<reference evidence="1" key="1">
    <citation type="submission" date="2020-11" db="EMBL/GenBank/DDBJ databases">
        <authorList>
            <consortium name="DOE Joint Genome Institute"/>
            <person name="Ahrendt S."/>
            <person name="Riley R."/>
            <person name="Andreopoulos W."/>
            <person name="Labutti K."/>
            <person name="Pangilinan J."/>
            <person name="Ruiz-Duenas F.J."/>
            <person name="Barrasa J.M."/>
            <person name="Sanchez-Garcia M."/>
            <person name="Camarero S."/>
            <person name="Miyauchi S."/>
            <person name="Serrano A."/>
            <person name="Linde D."/>
            <person name="Babiker R."/>
            <person name="Drula E."/>
            <person name="Ayuso-Fernandez I."/>
            <person name="Pacheco R."/>
            <person name="Padilla G."/>
            <person name="Ferreira P."/>
            <person name="Barriuso J."/>
            <person name="Kellner H."/>
            <person name="Castanera R."/>
            <person name="Alfaro M."/>
            <person name="Ramirez L."/>
            <person name="Pisabarro A.G."/>
            <person name="Kuo A."/>
            <person name="Tritt A."/>
            <person name="Lipzen A."/>
            <person name="He G."/>
            <person name="Yan M."/>
            <person name="Ng V."/>
            <person name="Cullen D."/>
            <person name="Martin F."/>
            <person name="Rosso M.-N."/>
            <person name="Henrissat B."/>
            <person name="Hibbett D."/>
            <person name="Martinez A.T."/>
            <person name="Grigoriev I.V."/>
        </authorList>
    </citation>
    <scope>NUCLEOTIDE SEQUENCE</scope>
    <source>
        <strain evidence="1">MF-IS2</strain>
    </source>
</reference>
<comment type="caution">
    <text evidence="1">The sequence shown here is derived from an EMBL/GenBank/DDBJ whole genome shotgun (WGS) entry which is preliminary data.</text>
</comment>
<name>A0A9P5XF67_9AGAR</name>
<organism evidence="1 2">
    <name type="scientific">Macrolepiota fuliginosa MF-IS2</name>
    <dbReference type="NCBI Taxonomy" id="1400762"/>
    <lineage>
        <taxon>Eukaryota</taxon>
        <taxon>Fungi</taxon>
        <taxon>Dikarya</taxon>
        <taxon>Basidiomycota</taxon>
        <taxon>Agaricomycotina</taxon>
        <taxon>Agaricomycetes</taxon>
        <taxon>Agaricomycetidae</taxon>
        <taxon>Agaricales</taxon>
        <taxon>Agaricineae</taxon>
        <taxon>Agaricaceae</taxon>
        <taxon>Macrolepiota</taxon>
    </lineage>
</organism>
<proteinExistence type="predicted"/>
<sequence>MSGLVDNPRCDLPVAERLSLLLARERRWEELGFDFHKVIDVTFPLKSSTVTLSAGIFGGVAMKECRYMQIPSAATEKVKWEEIHTEQTIIIDVPCFYEPDLHQTLCSQPRTVYTNAAKPHTLHDVRVHLNQLSTGEPHPDVRWATISFETREEFKKPKVFMRCAGDNMVLVLQDRGKRNKPNDQVLVYEWRTGELKLSFSAP</sequence>
<evidence type="ECO:0000313" key="2">
    <source>
        <dbReference type="Proteomes" id="UP000807342"/>
    </source>
</evidence>
<gene>
    <name evidence="1" type="ORF">P691DRAFT_775216</name>
</gene>
<accession>A0A9P5XF67</accession>
<protein>
    <submittedName>
        <fullName evidence="1">Uncharacterized protein</fullName>
    </submittedName>
</protein>
<dbReference type="OrthoDB" id="2751409at2759"/>
<evidence type="ECO:0000313" key="1">
    <source>
        <dbReference type="EMBL" id="KAF9448676.1"/>
    </source>
</evidence>
<keyword evidence="2" id="KW-1185">Reference proteome</keyword>
<dbReference type="EMBL" id="MU151153">
    <property type="protein sequence ID" value="KAF9448676.1"/>
    <property type="molecule type" value="Genomic_DNA"/>
</dbReference>
<dbReference type="Proteomes" id="UP000807342">
    <property type="component" value="Unassembled WGS sequence"/>
</dbReference>
<dbReference type="AlphaFoldDB" id="A0A9P5XF67"/>